<feature type="region of interest" description="Disordered" evidence="1">
    <location>
        <begin position="1"/>
        <end position="45"/>
    </location>
</feature>
<evidence type="ECO:0000313" key="2">
    <source>
        <dbReference type="EMBL" id="CAB4138954.1"/>
    </source>
</evidence>
<organism evidence="2">
    <name type="scientific">uncultured Caudovirales phage</name>
    <dbReference type="NCBI Taxonomy" id="2100421"/>
    <lineage>
        <taxon>Viruses</taxon>
        <taxon>Duplodnaviria</taxon>
        <taxon>Heunggongvirae</taxon>
        <taxon>Uroviricota</taxon>
        <taxon>Caudoviricetes</taxon>
        <taxon>Peduoviridae</taxon>
        <taxon>Maltschvirus</taxon>
        <taxon>Maltschvirus maltsch</taxon>
    </lineage>
</organism>
<dbReference type="EMBL" id="LR796352">
    <property type="protein sequence ID" value="CAB4138954.1"/>
    <property type="molecule type" value="Genomic_DNA"/>
</dbReference>
<accession>A0A6J5LWE6</accession>
<protein>
    <submittedName>
        <fullName evidence="2">Uncharacterized protein</fullName>
    </submittedName>
</protein>
<reference evidence="2" key="1">
    <citation type="submission" date="2020-04" db="EMBL/GenBank/DDBJ databases">
        <authorList>
            <person name="Chiriac C."/>
            <person name="Salcher M."/>
            <person name="Ghai R."/>
            <person name="Kavagutti S V."/>
        </authorList>
    </citation>
    <scope>NUCLEOTIDE SEQUENCE</scope>
</reference>
<gene>
    <name evidence="2" type="ORF">UFOVP346_9</name>
</gene>
<evidence type="ECO:0000256" key="1">
    <source>
        <dbReference type="SAM" id="MobiDB-lite"/>
    </source>
</evidence>
<sequence>MTFKYKDGDPAFLVGDPMSDTRRAENDAEADLGDLSPSPRSRRPTMDDVRKWFHYPIEMPVTADGQGPATVGQDAAKITYEVWGLRPSPARPRAGG</sequence>
<proteinExistence type="predicted"/>
<name>A0A6J5LWE6_9CAUD</name>